<feature type="region of interest" description="Disordered" evidence="1">
    <location>
        <begin position="1"/>
        <end position="31"/>
    </location>
</feature>
<organism evidence="3 4">
    <name type="scientific">Cyprinus carpio</name>
    <name type="common">Common carp</name>
    <dbReference type="NCBI Taxonomy" id="7962"/>
    <lineage>
        <taxon>Eukaryota</taxon>
        <taxon>Metazoa</taxon>
        <taxon>Chordata</taxon>
        <taxon>Craniata</taxon>
        <taxon>Vertebrata</taxon>
        <taxon>Euteleostomi</taxon>
        <taxon>Actinopterygii</taxon>
        <taxon>Neopterygii</taxon>
        <taxon>Teleostei</taxon>
        <taxon>Ostariophysi</taxon>
        <taxon>Cypriniformes</taxon>
        <taxon>Cyprinidae</taxon>
        <taxon>Cyprininae</taxon>
        <taxon>Cyprinus</taxon>
    </lineage>
</organism>
<feature type="compositionally biased region" description="Polar residues" evidence="1">
    <location>
        <begin position="462"/>
        <end position="473"/>
    </location>
</feature>
<feature type="compositionally biased region" description="Polar residues" evidence="1">
    <location>
        <begin position="426"/>
        <end position="453"/>
    </location>
</feature>
<reference evidence="3" key="1">
    <citation type="submission" date="2025-08" db="UniProtKB">
        <authorList>
            <consortium name="Ensembl"/>
        </authorList>
    </citation>
    <scope>IDENTIFICATION</scope>
</reference>
<feature type="region of interest" description="Disordered" evidence="1">
    <location>
        <begin position="692"/>
        <end position="717"/>
    </location>
</feature>
<evidence type="ECO:0000256" key="1">
    <source>
        <dbReference type="SAM" id="MobiDB-lite"/>
    </source>
</evidence>
<dbReference type="AlphaFoldDB" id="A0A8C1VV53"/>
<dbReference type="GO" id="GO:0035371">
    <property type="term" value="C:microtubule plus-end"/>
    <property type="evidence" value="ECO:0007669"/>
    <property type="project" value="TreeGrafter"/>
</dbReference>
<evidence type="ECO:0000313" key="4">
    <source>
        <dbReference type="Proteomes" id="UP000694700"/>
    </source>
</evidence>
<feature type="domain" description="Nck-associated protein 5 C-terminal" evidence="2">
    <location>
        <begin position="821"/>
        <end position="980"/>
    </location>
</feature>
<evidence type="ECO:0000313" key="3">
    <source>
        <dbReference type="Ensembl" id="ENSCCRP00015056565.1"/>
    </source>
</evidence>
<accession>A0A8C1VV53</accession>
<protein>
    <submittedName>
        <fullName evidence="3">NCK-associated protein 5-like</fullName>
    </submittedName>
</protein>
<feature type="compositionally biased region" description="Acidic residues" evidence="1">
    <location>
        <begin position="11"/>
        <end position="29"/>
    </location>
</feature>
<feature type="compositionally biased region" description="Basic and acidic residues" evidence="1">
    <location>
        <begin position="1"/>
        <end position="10"/>
    </location>
</feature>
<feature type="domain" description="Nck-associated protein 5 C-terminal" evidence="2">
    <location>
        <begin position="986"/>
        <end position="1070"/>
    </location>
</feature>
<dbReference type="InterPro" id="IPR026163">
    <property type="entry name" value="Nckap5l"/>
</dbReference>
<dbReference type="GO" id="GO:0001578">
    <property type="term" value="P:microtubule bundle formation"/>
    <property type="evidence" value="ECO:0007669"/>
    <property type="project" value="TreeGrafter"/>
</dbReference>
<dbReference type="Proteomes" id="UP000694700">
    <property type="component" value="Unplaced"/>
</dbReference>
<dbReference type="GO" id="GO:0007019">
    <property type="term" value="P:microtubule depolymerization"/>
    <property type="evidence" value="ECO:0007669"/>
    <property type="project" value="TreeGrafter"/>
</dbReference>
<name>A0A8C1VV53_CYPCA</name>
<dbReference type="PANTHER" id="PTHR21740">
    <property type="entry name" value="NCK-ASSOCIATED PROTEIN 5"/>
    <property type="match status" value="1"/>
</dbReference>
<feature type="region of interest" description="Disordered" evidence="1">
    <location>
        <begin position="733"/>
        <end position="826"/>
    </location>
</feature>
<dbReference type="InterPro" id="IPR032769">
    <property type="entry name" value="NCKAP5_C"/>
</dbReference>
<feature type="region of interest" description="Disordered" evidence="1">
    <location>
        <begin position="416"/>
        <end position="651"/>
    </location>
</feature>
<feature type="compositionally biased region" description="Polar residues" evidence="1">
    <location>
        <begin position="503"/>
        <end position="513"/>
    </location>
</feature>
<proteinExistence type="predicted"/>
<feature type="compositionally biased region" description="Basic and acidic residues" evidence="1">
    <location>
        <begin position="620"/>
        <end position="651"/>
    </location>
</feature>
<sequence length="1172" mass="129634">MSEEAQNRVDEDFESEEGDLESYLEEESSSELLERVRELQAENSALSLANESQREAYERCLDEVANHVVQALLNQKDLREECIKLKMRVFDLERQNRTLCELLQEKLHKLYTKSLSQSCMTTLPYPYDLVPQGNSECAQNCIPETQGSSTSMEAMSPFLKKKAHILEVLRKLEETDPLRYHRSSGIPSICDYSQALASKEAVLASPITIDNLNLARPDFQENMEMQSLVKPATGTSELFINRTSGDLSILSAEQGLNPPNDPHSLEIPESYSRLTVSERDQPRGSDHVLVETRDKNRLSDLLLESQSNRSSGKFATKEDTDCVCRGNIATSKLPTLGLKENEPVHKGLLFSPNENHTASKVLDDISVPVKDTPSDPQSIRLKVAVGPNQVSCLREVKASPSKLLKFLKIPTLGERTAVPAPPRLSPQLTRSSKIPCRSNNYEVHNSPVSTRKATTTERQRQLPPSKSESHSAPTSPPQPDDVSAPLLKDLGCGIPKTTPVAKPTQSSHVQKTPQKIPHYENVSDISKTCKRPASLKSRSQEKNEMVDNDSQSSESPFKRNDPPPVPKKSGIGRHSGESSHSFKERLAALGKLRNPEESTTCPPLAEKKEIQSAASIPTRTTDKSKIADRNSDCKSGEYRLPKNTDSIEDKSYHSGHLDGAISKQQAAFQHVEQAVRSLPSCTLVSKLEHESSRTFLAKQESPKSKMHPPSTNLEAAQALRSYAKSMAPHSLSYNGKNVAGPHSGSPNKIALKSPTKTVPPSMNRDGKPTQEFQRYMSKSEDRSHLRANKKKNSSYGESLPPPPPRPVESAEEKRHSAPSPQSSIEQKVMKGIEENMMKLHEQDKGQMTEVKQKASNGIANWFGLRKSKLPALSRKPEMSKSKDDKREWKLNISSVGKDSKGAAKKTESESLNISMLIEKAEGLHKALEEERAYVNGVALDRQGKGHSCEVVMDQAQGQLSVMYRGVPSDNFMQQLLNRLVSALLSKDVTSDENLAETIHHEHFAGSGISTYTLDSGIGTFPLPDYSANAGCKSIPKGKAHGESDPTHLQGKHGSGMKISHKAWTLERELSCLEEDYMGGQDMDHHTMFLFTLFLSFDLFISGTDICGAPMKLGPTKNWTFPNLKASAEPSEVYLGVGDGVEPVSHKTSFKRVSITLDPSVTQQDNYNNFLFN</sequence>
<dbReference type="Pfam" id="PF15246">
    <property type="entry name" value="NCKAP5"/>
    <property type="match status" value="2"/>
</dbReference>
<dbReference type="Ensembl" id="ENSCCRT00015058434.1">
    <property type="protein sequence ID" value="ENSCCRP00015056565.1"/>
    <property type="gene ID" value="ENSCCRG00015023265.1"/>
</dbReference>
<dbReference type="PANTHER" id="PTHR21740:SF3">
    <property type="entry name" value="NCK-ASSOCIATED PROTEIN 5-LIKE"/>
    <property type="match status" value="1"/>
</dbReference>
<feature type="compositionally biased region" description="Basic and acidic residues" evidence="1">
    <location>
        <begin position="574"/>
        <end position="586"/>
    </location>
</feature>
<evidence type="ECO:0000259" key="2">
    <source>
        <dbReference type="Pfam" id="PF15246"/>
    </source>
</evidence>